<dbReference type="GO" id="GO:0005524">
    <property type="term" value="F:ATP binding"/>
    <property type="evidence" value="ECO:0007669"/>
    <property type="project" value="UniProtKB-KW"/>
</dbReference>
<evidence type="ECO:0000256" key="2">
    <source>
        <dbReference type="ARBA" id="ARBA00022840"/>
    </source>
</evidence>
<sequence length="254" mass="26946">MQSTSPGLTAHVLDLHKVHRNDGVDTLAIDRITASFAAGVVTAVLGPSGAGKSTLCNILAGLDQPTSGEVTVGGHNLAILSDRELTRLRRTDIGLVLEGADLVPTLSTRENLLLPMSLAGERPEKSWYESVVAAAGLKDLLQHPPVSLTPTQQQLLATARALLGRPSLLLADEPTGRLRSREGDEVMNLLEWAREETSQAIVLFTHDPIVAARADRVLVLTDGNIVADMPSPTPVKVLTKLAELDARATAMAQG</sequence>
<keyword evidence="5" id="KW-1185">Reference proteome</keyword>
<dbReference type="GO" id="GO:0016887">
    <property type="term" value="F:ATP hydrolysis activity"/>
    <property type="evidence" value="ECO:0007669"/>
    <property type="project" value="InterPro"/>
</dbReference>
<dbReference type="GO" id="GO:0005886">
    <property type="term" value="C:plasma membrane"/>
    <property type="evidence" value="ECO:0007669"/>
    <property type="project" value="TreeGrafter"/>
</dbReference>
<evidence type="ECO:0000256" key="1">
    <source>
        <dbReference type="ARBA" id="ARBA00022741"/>
    </source>
</evidence>
<dbReference type="InterPro" id="IPR003593">
    <property type="entry name" value="AAA+_ATPase"/>
</dbReference>
<dbReference type="GO" id="GO:0022857">
    <property type="term" value="F:transmembrane transporter activity"/>
    <property type="evidence" value="ECO:0007669"/>
    <property type="project" value="TreeGrafter"/>
</dbReference>
<dbReference type="PROSITE" id="PS50893">
    <property type="entry name" value="ABC_TRANSPORTER_2"/>
    <property type="match status" value="1"/>
</dbReference>
<dbReference type="AlphaFoldDB" id="A0A553K1L6"/>
<evidence type="ECO:0000313" key="5">
    <source>
        <dbReference type="Proteomes" id="UP000317638"/>
    </source>
</evidence>
<dbReference type="EMBL" id="VKKG01000002">
    <property type="protein sequence ID" value="TRY18575.1"/>
    <property type="molecule type" value="Genomic_DNA"/>
</dbReference>
<dbReference type="PANTHER" id="PTHR24220:SF685">
    <property type="entry name" value="ABC TRANSPORTER RELATED"/>
    <property type="match status" value="1"/>
</dbReference>
<dbReference type="SMART" id="SM00382">
    <property type="entry name" value="AAA"/>
    <property type="match status" value="1"/>
</dbReference>
<dbReference type="Proteomes" id="UP000317638">
    <property type="component" value="Unassembled WGS sequence"/>
</dbReference>
<protein>
    <submittedName>
        <fullName evidence="4">ATP-binding cassette domain-containing protein</fullName>
    </submittedName>
</protein>
<feature type="domain" description="ABC transporter" evidence="3">
    <location>
        <begin position="10"/>
        <end position="247"/>
    </location>
</feature>
<proteinExistence type="predicted"/>
<dbReference type="RefSeq" id="WP_143937471.1">
    <property type="nucleotide sequence ID" value="NZ_VKKG01000002.1"/>
</dbReference>
<gene>
    <name evidence="4" type="ORF">FOJ82_05455</name>
</gene>
<keyword evidence="2 4" id="KW-0067">ATP-binding</keyword>
<dbReference type="PANTHER" id="PTHR24220">
    <property type="entry name" value="IMPORT ATP-BINDING PROTEIN"/>
    <property type="match status" value="1"/>
</dbReference>
<keyword evidence="1" id="KW-0547">Nucleotide-binding</keyword>
<dbReference type="InterPro" id="IPR003439">
    <property type="entry name" value="ABC_transporter-like_ATP-bd"/>
</dbReference>
<accession>A0A553K1L6</accession>
<reference evidence="4 5" key="1">
    <citation type="submission" date="2019-07" db="EMBL/GenBank/DDBJ databases">
        <authorList>
            <person name="Zhou L.-Y."/>
        </authorList>
    </citation>
    <scope>NUCLEOTIDE SEQUENCE [LARGE SCALE GENOMIC DNA]</scope>
    <source>
        <strain evidence="4 5">YIM 101269</strain>
    </source>
</reference>
<dbReference type="Pfam" id="PF00005">
    <property type="entry name" value="ABC_tran"/>
    <property type="match status" value="1"/>
</dbReference>
<comment type="caution">
    <text evidence="4">The sequence shown here is derived from an EMBL/GenBank/DDBJ whole genome shotgun (WGS) entry which is preliminary data.</text>
</comment>
<dbReference type="OrthoDB" id="3176024at2"/>
<dbReference type="Gene3D" id="3.40.50.300">
    <property type="entry name" value="P-loop containing nucleotide triphosphate hydrolases"/>
    <property type="match status" value="1"/>
</dbReference>
<evidence type="ECO:0000313" key="4">
    <source>
        <dbReference type="EMBL" id="TRY18575.1"/>
    </source>
</evidence>
<organism evidence="4 5">
    <name type="scientific">Tessaracoccus rhinocerotis</name>
    <dbReference type="NCBI Taxonomy" id="1689449"/>
    <lineage>
        <taxon>Bacteria</taxon>
        <taxon>Bacillati</taxon>
        <taxon>Actinomycetota</taxon>
        <taxon>Actinomycetes</taxon>
        <taxon>Propionibacteriales</taxon>
        <taxon>Propionibacteriaceae</taxon>
        <taxon>Tessaracoccus</taxon>
    </lineage>
</organism>
<name>A0A553K1L6_9ACTN</name>
<dbReference type="InterPro" id="IPR027417">
    <property type="entry name" value="P-loop_NTPase"/>
</dbReference>
<dbReference type="InterPro" id="IPR015854">
    <property type="entry name" value="ABC_transpr_LolD-like"/>
</dbReference>
<dbReference type="SUPFAM" id="SSF52540">
    <property type="entry name" value="P-loop containing nucleoside triphosphate hydrolases"/>
    <property type="match status" value="1"/>
</dbReference>
<evidence type="ECO:0000259" key="3">
    <source>
        <dbReference type="PROSITE" id="PS50893"/>
    </source>
</evidence>